<evidence type="ECO:0000256" key="2">
    <source>
        <dbReference type="ARBA" id="ARBA00022801"/>
    </source>
</evidence>
<comment type="caution">
    <text evidence="3">The sequence shown here is derived from an EMBL/GenBank/DDBJ whole genome shotgun (WGS) entry which is preliminary data.</text>
</comment>
<organism evidence="3 4">
    <name type="scientific">Cymbomonas tetramitiformis</name>
    <dbReference type="NCBI Taxonomy" id="36881"/>
    <lineage>
        <taxon>Eukaryota</taxon>
        <taxon>Viridiplantae</taxon>
        <taxon>Chlorophyta</taxon>
        <taxon>Pyramimonadophyceae</taxon>
        <taxon>Pyramimonadales</taxon>
        <taxon>Pyramimonadaceae</taxon>
        <taxon>Cymbomonas</taxon>
    </lineage>
</organism>
<dbReference type="InterPro" id="IPR029052">
    <property type="entry name" value="Metallo-depent_PP-like"/>
</dbReference>
<reference evidence="3 4" key="1">
    <citation type="journal article" date="2015" name="Genome Biol. Evol.">
        <title>Comparative Genomics of a Bacterivorous Green Alga Reveals Evolutionary Causalities and Consequences of Phago-Mixotrophic Mode of Nutrition.</title>
        <authorList>
            <person name="Burns J.A."/>
            <person name="Paasch A."/>
            <person name="Narechania A."/>
            <person name="Kim E."/>
        </authorList>
    </citation>
    <scope>NUCLEOTIDE SEQUENCE [LARGE SCALE GENOMIC DNA]</scope>
    <source>
        <strain evidence="3 4">PLY_AMNH</strain>
    </source>
</reference>
<proteinExistence type="predicted"/>
<dbReference type="EMBL" id="LGRX02003772">
    <property type="protein sequence ID" value="KAK3281634.1"/>
    <property type="molecule type" value="Genomic_DNA"/>
</dbReference>
<dbReference type="InterPro" id="IPR051558">
    <property type="entry name" value="Metallophosphoesterase_PAP"/>
</dbReference>
<protein>
    <recommendedName>
        <fullName evidence="5">Acid phosphatase</fullName>
    </recommendedName>
</protein>
<dbReference type="SUPFAM" id="SSF56300">
    <property type="entry name" value="Metallo-dependent phosphatases"/>
    <property type="match status" value="1"/>
</dbReference>
<gene>
    <name evidence="3" type="ORF">CYMTET_10585</name>
</gene>
<evidence type="ECO:0000256" key="1">
    <source>
        <dbReference type="ARBA" id="ARBA00022729"/>
    </source>
</evidence>
<dbReference type="PANTHER" id="PTHR10161">
    <property type="entry name" value="TARTRATE-RESISTANT ACID PHOSPHATASE TYPE 5"/>
    <property type="match status" value="1"/>
</dbReference>
<evidence type="ECO:0000313" key="4">
    <source>
        <dbReference type="Proteomes" id="UP001190700"/>
    </source>
</evidence>
<dbReference type="Proteomes" id="UP001190700">
    <property type="component" value="Unassembled WGS sequence"/>
</dbReference>
<dbReference type="AlphaFoldDB" id="A0AAE0GNY8"/>
<dbReference type="PANTHER" id="PTHR10161:SF14">
    <property type="entry name" value="TARTRATE-RESISTANT ACID PHOSPHATASE TYPE 5"/>
    <property type="match status" value="1"/>
</dbReference>
<keyword evidence="1" id="KW-0732">Signal</keyword>
<evidence type="ECO:0008006" key="5">
    <source>
        <dbReference type="Google" id="ProtNLM"/>
    </source>
</evidence>
<keyword evidence="4" id="KW-1185">Reference proteome</keyword>
<accession>A0AAE0GNY8</accession>
<sequence>MFRLQVVAGHYPVWSVSSHGVQQKLVDRLRPLLQAHGVALYLCGHDHQLQHFHEPGDGVDYIVSGSGSEERLSRRNDTRNMDEVPAGYLKYFYGEAGGFVAVEVSASEMEVQMIHQDGRVLYAFNKTNPRGVDNIDSML</sequence>
<keyword evidence="2" id="KW-0378">Hydrolase</keyword>
<name>A0AAE0GNY8_9CHLO</name>
<dbReference type="Gene3D" id="3.60.21.10">
    <property type="match status" value="1"/>
</dbReference>
<dbReference type="GO" id="GO:0016787">
    <property type="term" value="F:hydrolase activity"/>
    <property type="evidence" value="ECO:0007669"/>
    <property type="project" value="UniProtKB-KW"/>
</dbReference>
<evidence type="ECO:0000313" key="3">
    <source>
        <dbReference type="EMBL" id="KAK3281634.1"/>
    </source>
</evidence>